<reference evidence="1 2" key="1">
    <citation type="journal article" date="2022" name="G3 (Bethesda)">
        <title>Whole-genome sequence and methylome profiling of the almond [Prunus dulcis (Mill.) D.A. Webb] cultivar 'Nonpareil'.</title>
        <authorList>
            <person name="D'Amico-Willman K.M."/>
            <person name="Ouma W.Z."/>
            <person name="Meulia T."/>
            <person name="Sideli G.M."/>
            <person name="Gradziel T.M."/>
            <person name="Fresnedo-Ramirez J."/>
        </authorList>
    </citation>
    <scope>NUCLEOTIDE SEQUENCE [LARGE SCALE GENOMIC DNA]</scope>
    <source>
        <strain evidence="1">Clone GOH B32 T37-40</strain>
    </source>
</reference>
<proteinExistence type="predicted"/>
<evidence type="ECO:0000313" key="2">
    <source>
        <dbReference type="Proteomes" id="UP001054821"/>
    </source>
</evidence>
<accession>A0AAD4W7S1</accession>
<keyword evidence="2" id="KW-1185">Reference proteome</keyword>
<gene>
    <name evidence="1" type="ORF">L3X38_017776</name>
</gene>
<comment type="caution">
    <text evidence="1">The sequence shown here is derived from an EMBL/GenBank/DDBJ whole genome shotgun (WGS) entry which is preliminary data.</text>
</comment>
<protein>
    <submittedName>
        <fullName evidence="1">Uncharacterized protein</fullName>
    </submittedName>
</protein>
<name>A0AAD4W7S1_PRUDU</name>
<evidence type="ECO:0000313" key="1">
    <source>
        <dbReference type="EMBL" id="KAI5338505.1"/>
    </source>
</evidence>
<dbReference type="EMBL" id="JAJFAZ020000003">
    <property type="protein sequence ID" value="KAI5338505.1"/>
    <property type="molecule type" value="Genomic_DNA"/>
</dbReference>
<organism evidence="1 2">
    <name type="scientific">Prunus dulcis</name>
    <name type="common">Almond</name>
    <name type="synonym">Amygdalus dulcis</name>
    <dbReference type="NCBI Taxonomy" id="3755"/>
    <lineage>
        <taxon>Eukaryota</taxon>
        <taxon>Viridiplantae</taxon>
        <taxon>Streptophyta</taxon>
        <taxon>Embryophyta</taxon>
        <taxon>Tracheophyta</taxon>
        <taxon>Spermatophyta</taxon>
        <taxon>Magnoliopsida</taxon>
        <taxon>eudicotyledons</taxon>
        <taxon>Gunneridae</taxon>
        <taxon>Pentapetalae</taxon>
        <taxon>rosids</taxon>
        <taxon>fabids</taxon>
        <taxon>Rosales</taxon>
        <taxon>Rosaceae</taxon>
        <taxon>Amygdaloideae</taxon>
        <taxon>Amygdaleae</taxon>
        <taxon>Prunus</taxon>
    </lineage>
</organism>
<dbReference type="AlphaFoldDB" id="A0AAD4W7S1"/>
<sequence length="114" mass="12964">MNSCCRRFFWSNNFKVPLVAWKDICLPQTLGGLGVRSTALFNKAAFAKLGWICLTDSSNWQAQIIVKKYLKKESFLVVAKKTSHSSTWKAILEARSVLHRGMRWIVGNSQSIPF</sequence>
<dbReference type="Proteomes" id="UP001054821">
    <property type="component" value="Chromosome 3"/>
</dbReference>